<dbReference type="PANTHER" id="PTHR33755">
    <property type="entry name" value="TOXIN PARE1-RELATED"/>
    <property type="match status" value="1"/>
</dbReference>
<evidence type="ECO:0000313" key="3">
    <source>
        <dbReference type="EMBL" id="PPQ37874.1"/>
    </source>
</evidence>
<dbReference type="Gene3D" id="3.30.2310.20">
    <property type="entry name" value="RelE-like"/>
    <property type="match status" value="1"/>
</dbReference>
<dbReference type="InterPro" id="IPR007712">
    <property type="entry name" value="RelE/ParE_toxin"/>
</dbReference>
<proteinExistence type="inferred from homology"/>
<evidence type="ECO:0008006" key="5">
    <source>
        <dbReference type="Google" id="ProtNLM"/>
    </source>
</evidence>
<dbReference type="Proteomes" id="UP000239724">
    <property type="component" value="Unassembled WGS sequence"/>
</dbReference>
<dbReference type="RefSeq" id="WP_104517347.1">
    <property type="nucleotide sequence ID" value="NZ_NHRY01000044.1"/>
</dbReference>
<reference evidence="3 4" key="1">
    <citation type="journal article" date="2018" name="Arch. Microbiol.">
        <title>New insights into the metabolic potential of the phototrophic purple bacterium Rhodopila globiformis DSM 161(T) from its draft genome sequence and evidence for a vanadium-dependent nitrogenase.</title>
        <authorList>
            <person name="Imhoff J.F."/>
            <person name="Rahn T."/>
            <person name="Kunzel S."/>
            <person name="Neulinger S.C."/>
        </authorList>
    </citation>
    <scope>NUCLEOTIDE SEQUENCE [LARGE SCALE GENOMIC DNA]</scope>
    <source>
        <strain evidence="3 4">DSM 161</strain>
    </source>
</reference>
<evidence type="ECO:0000256" key="2">
    <source>
        <dbReference type="ARBA" id="ARBA00022649"/>
    </source>
</evidence>
<protein>
    <recommendedName>
        <fullName evidence="5">Plasmid stabilization protein</fullName>
    </recommendedName>
</protein>
<dbReference type="InterPro" id="IPR051803">
    <property type="entry name" value="TA_system_RelE-like_toxin"/>
</dbReference>
<dbReference type="SUPFAM" id="SSF143011">
    <property type="entry name" value="RelE-like"/>
    <property type="match status" value="1"/>
</dbReference>
<sequence>MKSVPIMAYRVDLTERAARDLTRLYQTINAADSTLARAWFNGLETVILSLDEHPARGAAVPEDDTLRQLLHGRKGHRYRIIYAIDETNRVVTVLHIRHGSRDAFMPDEPA</sequence>
<dbReference type="OrthoDB" id="121831at2"/>
<name>A0A2S6NMT1_RHOGL</name>
<comment type="caution">
    <text evidence="3">The sequence shown here is derived from an EMBL/GenBank/DDBJ whole genome shotgun (WGS) entry which is preliminary data.</text>
</comment>
<evidence type="ECO:0000256" key="1">
    <source>
        <dbReference type="ARBA" id="ARBA00006226"/>
    </source>
</evidence>
<dbReference type="PANTHER" id="PTHR33755:SF7">
    <property type="entry name" value="TOXIN MODULE OF TOXIN-ANTITOXIN SYSTEM RELE_STBE FAMILY"/>
    <property type="match status" value="1"/>
</dbReference>
<dbReference type="AlphaFoldDB" id="A0A2S6NMT1"/>
<dbReference type="EMBL" id="NHRY01000044">
    <property type="protein sequence ID" value="PPQ37874.1"/>
    <property type="molecule type" value="Genomic_DNA"/>
</dbReference>
<dbReference type="InterPro" id="IPR035093">
    <property type="entry name" value="RelE/ParE_toxin_dom_sf"/>
</dbReference>
<keyword evidence="4" id="KW-1185">Reference proteome</keyword>
<gene>
    <name evidence="3" type="ORF">CCS01_02925</name>
</gene>
<dbReference type="Pfam" id="PF05016">
    <property type="entry name" value="ParE_toxin"/>
    <property type="match status" value="1"/>
</dbReference>
<accession>A0A2S6NMT1</accession>
<evidence type="ECO:0000313" key="4">
    <source>
        <dbReference type="Proteomes" id="UP000239724"/>
    </source>
</evidence>
<organism evidence="3 4">
    <name type="scientific">Rhodopila globiformis</name>
    <name type="common">Rhodopseudomonas globiformis</name>
    <dbReference type="NCBI Taxonomy" id="1071"/>
    <lineage>
        <taxon>Bacteria</taxon>
        <taxon>Pseudomonadati</taxon>
        <taxon>Pseudomonadota</taxon>
        <taxon>Alphaproteobacteria</taxon>
        <taxon>Acetobacterales</taxon>
        <taxon>Acetobacteraceae</taxon>
        <taxon>Rhodopila</taxon>
    </lineage>
</organism>
<keyword evidence="2" id="KW-1277">Toxin-antitoxin system</keyword>
<comment type="similarity">
    <text evidence="1">Belongs to the RelE toxin family.</text>
</comment>